<organism evidence="1 2">
    <name type="scientific">Hyella patelloides LEGE 07179</name>
    <dbReference type="NCBI Taxonomy" id="945734"/>
    <lineage>
        <taxon>Bacteria</taxon>
        <taxon>Bacillati</taxon>
        <taxon>Cyanobacteriota</taxon>
        <taxon>Cyanophyceae</taxon>
        <taxon>Pleurocapsales</taxon>
        <taxon>Hyellaceae</taxon>
        <taxon>Hyella</taxon>
    </lineage>
</organism>
<evidence type="ECO:0000313" key="1">
    <source>
        <dbReference type="EMBL" id="VEP13965.1"/>
    </source>
</evidence>
<evidence type="ECO:0000313" key="2">
    <source>
        <dbReference type="Proteomes" id="UP000320055"/>
    </source>
</evidence>
<dbReference type="OrthoDB" id="484736at2"/>
<dbReference type="RefSeq" id="WP_144864775.1">
    <property type="nucleotide sequence ID" value="NZ_LR213784.1"/>
</dbReference>
<sequence>MKPIITNITKLTLAVATTFLVNEIAVSQAASATEEVSLDSLCSKFPQNSRCRDYNYSSGEPEQTTLEIERSSLCTKFPQNSYCLEEPLQVLRMRLERSGENDEWIRMEKQDNNIKILHTTRVKNNLVSGMLNGALNFVPVPLPFVELNDYNWKDHQVTEVSFQPDDCQADSCTVTGVDSLTLPEGTDIYSGLLTVKYQEGELGRSVTFRVPTDVETETSTSITIPN</sequence>
<gene>
    <name evidence="1" type="ORF">H1P_230029</name>
</gene>
<reference evidence="1 2" key="1">
    <citation type="submission" date="2019-01" db="EMBL/GenBank/DDBJ databases">
        <authorList>
            <person name="Brito A."/>
        </authorList>
    </citation>
    <scope>NUCLEOTIDE SEQUENCE [LARGE SCALE GENOMIC DNA]</scope>
    <source>
        <strain evidence="1">1</strain>
    </source>
</reference>
<dbReference type="EMBL" id="CAACVJ010000146">
    <property type="protein sequence ID" value="VEP13965.1"/>
    <property type="molecule type" value="Genomic_DNA"/>
</dbReference>
<accession>A0A563VRH0</accession>
<dbReference type="AlphaFoldDB" id="A0A563VRH0"/>
<protein>
    <submittedName>
        <fullName evidence="1">Uncharacterized protein</fullName>
    </submittedName>
</protein>
<keyword evidence="2" id="KW-1185">Reference proteome</keyword>
<dbReference type="Proteomes" id="UP000320055">
    <property type="component" value="Unassembled WGS sequence"/>
</dbReference>
<name>A0A563VRH0_9CYAN</name>
<proteinExistence type="predicted"/>